<evidence type="ECO:0000313" key="1">
    <source>
        <dbReference type="Ensembl" id="ENSCSAVP00000002625.1"/>
    </source>
</evidence>
<sequence length="176" mass="19875">MFQADLTQGLEDRKSFLALLVEIYDSDNAELMQEAADQFPINSLYNGPFFSKGDAIAFSKILSKVRRHIEKLLLFNCKLYTEHFGHIASAIKSMDESIDEFCLCHNDLASSDIELICEILPKINQKLCIVKCFAGNTDSRNANEQEKSKLQEAMDKIGNKELIIQLDDCGCELKSN</sequence>
<dbReference type="Gene3D" id="3.80.10.10">
    <property type="entry name" value="Ribonuclease Inhibitor"/>
    <property type="match status" value="1"/>
</dbReference>
<evidence type="ECO:0008006" key="3">
    <source>
        <dbReference type="Google" id="ProtNLM"/>
    </source>
</evidence>
<reference evidence="1" key="3">
    <citation type="submission" date="2025-09" db="UniProtKB">
        <authorList>
            <consortium name="Ensembl"/>
        </authorList>
    </citation>
    <scope>IDENTIFICATION</scope>
</reference>
<dbReference type="HOGENOM" id="CLU_1524602_0_0_1"/>
<dbReference type="InParanoid" id="H2YBC7"/>
<keyword evidence="2" id="KW-1185">Reference proteome</keyword>
<organism evidence="1 2">
    <name type="scientific">Ciona savignyi</name>
    <name type="common">Pacific transparent sea squirt</name>
    <dbReference type="NCBI Taxonomy" id="51511"/>
    <lineage>
        <taxon>Eukaryota</taxon>
        <taxon>Metazoa</taxon>
        <taxon>Chordata</taxon>
        <taxon>Tunicata</taxon>
        <taxon>Ascidiacea</taxon>
        <taxon>Phlebobranchia</taxon>
        <taxon>Cionidae</taxon>
        <taxon>Ciona</taxon>
    </lineage>
</organism>
<name>H2YBC7_CIOSA</name>
<accession>H2YBC7</accession>
<reference evidence="1" key="2">
    <citation type="submission" date="2025-08" db="UniProtKB">
        <authorList>
            <consortium name="Ensembl"/>
        </authorList>
    </citation>
    <scope>IDENTIFICATION</scope>
</reference>
<protein>
    <recommendedName>
        <fullName evidence="3">NACHT LRR and PYD domain-containing protein</fullName>
    </recommendedName>
</protein>
<dbReference type="SUPFAM" id="SSF52047">
    <property type="entry name" value="RNI-like"/>
    <property type="match status" value="1"/>
</dbReference>
<reference evidence="2" key="1">
    <citation type="submission" date="2003-08" db="EMBL/GenBank/DDBJ databases">
        <authorList>
            <person name="Birren B."/>
            <person name="Nusbaum C."/>
            <person name="Abebe A."/>
            <person name="Abouelleil A."/>
            <person name="Adekoya E."/>
            <person name="Ait-zahra M."/>
            <person name="Allen N."/>
            <person name="Allen T."/>
            <person name="An P."/>
            <person name="Anderson M."/>
            <person name="Anderson S."/>
            <person name="Arachchi H."/>
            <person name="Armbruster J."/>
            <person name="Bachantsang P."/>
            <person name="Baldwin J."/>
            <person name="Barry A."/>
            <person name="Bayul T."/>
            <person name="Blitshsteyn B."/>
            <person name="Bloom T."/>
            <person name="Blye J."/>
            <person name="Boguslavskiy L."/>
            <person name="Borowsky M."/>
            <person name="Boukhgalter B."/>
            <person name="Brunache A."/>
            <person name="Butler J."/>
            <person name="Calixte N."/>
            <person name="Calvo S."/>
            <person name="Camarata J."/>
            <person name="Campo K."/>
            <person name="Chang J."/>
            <person name="Cheshatsang Y."/>
            <person name="Citroen M."/>
            <person name="Collymore A."/>
            <person name="Considine T."/>
            <person name="Cook A."/>
            <person name="Cooke P."/>
            <person name="Corum B."/>
            <person name="Cuomo C."/>
            <person name="David R."/>
            <person name="Dawoe T."/>
            <person name="Degray S."/>
            <person name="Dodge S."/>
            <person name="Dooley K."/>
            <person name="Dorje P."/>
            <person name="Dorjee K."/>
            <person name="Dorris L."/>
            <person name="Duffey N."/>
            <person name="Dupes A."/>
            <person name="Elkins T."/>
            <person name="Engels R."/>
            <person name="Erickson J."/>
            <person name="Farina A."/>
            <person name="Faro S."/>
            <person name="Ferreira P."/>
            <person name="Fischer H."/>
            <person name="Fitzgerald M."/>
            <person name="Foley K."/>
            <person name="Gage D."/>
            <person name="Galagan J."/>
            <person name="Gearin G."/>
            <person name="Gnerre S."/>
            <person name="Gnirke A."/>
            <person name="Goyette A."/>
            <person name="Graham J."/>
            <person name="Grandbois E."/>
            <person name="Gyaltsen K."/>
            <person name="Hafez N."/>
            <person name="Hagopian D."/>
            <person name="Hagos B."/>
            <person name="Hall J."/>
            <person name="Hatcher B."/>
            <person name="Heller A."/>
            <person name="Higgins H."/>
            <person name="Honan T."/>
            <person name="Horn A."/>
            <person name="Houde N."/>
            <person name="Hughes L."/>
            <person name="Hulme W."/>
            <person name="Husby E."/>
            <person name="Iliev I."/>
            <person name="Jaffe D."/>
            <person name="Jones C."/>
            <person name="Kamal M."/>
            <person name="Kamat A."/>
            <person name="Kamvysselis M."/>
            <person name="Karlsson E."/>
            <person name="Kells C."/>
            <person name="Kieu A."/>
            <person name="Kisner P."/>
            <person name="Kodira C."/>
            <person name="Kulbokas E."/>
            <person name="Labutti K."/>
            <person name="Lama D."/>
            <person name="Landers T."/>
            <person name="Leger J."/>
            <person name="Levine S."/>
            <person name="Lewis D."/>
            <person name="Lewis T."/>
            <person name="Lindblad-toh K."/>
            <person name="Liu X."/>
            <person name="Lokyitsang T."/>
            <person name="Lokyitsang Y."/>
            <person name="Lucien O."/>
            <person name="Lui A."/>
            <person name="Ma L.J."/>
            <person name="Mabbitt R."/>
            <person name="Macdonald J."/>
            <person name="Maclean C."/>
            <person name="Major J."/>
            <person name="Manning J."/>
            <person name="Marabella R."/>
            <person name="Maru K."/>
            <person name="Matthews C."/>
            <person name="Mauceli E."/>
            <person name="Mccarthy M."/>
            <person name="Mcdonough S."/>
            <person name="Mcghee T."/>
            <person name="Meldrim J."/>
            <person name="Meneus L."/>
            <person name="Mesirov J."/>
            <person name="Mihalev A."/>
            <person name="Mihova T."/>
            <person name="Mikkelsen T."/>
            <person name="Mlenga V."/>
            <person name="Moru K."/>
            <person name="Mozes J."/>
            <person name="Mulrain L."/>
            <person name="Munson G."/>
            <person name="Naylor J."/>
            <person name="Newes C."/>
            <person name="Nguyen C."/>
            <person name="Nguyen N."/>
            <person name="Nguyen T."/>
            <person name="Nicol R."/>
            <person name="Nielsen C."/>
            <person name="Nizzari M."/>
            <person name="Norbu C."/>
            <person name="Norbu N."/>
            <person name="O'donnell P."/>
            <person name="Okoawo O."/>
            <person name="O'leary S."/>
            <person name="Omotosho B."/>
            <person name="O'neill K."/>
            <person name="Osman S."/>
            <person name="Parker S."/>
            <person name="Perrin D."/>
            <person name="Phunkhang P."/>
            <person name="Piqani B."/>
            <person name="Purcell S."/>
            <person name="Rachupka T."/>
            <person name="Ramasamy U."/>
            <person name="Rameau R."/>
            <person name="Ray V."/>
            <person name="Raymond C."/>
            <person name="Retta R."/>
            <person name="Richardson S."/>
            <person name="Rise C."/>
            <person name="Rodriguez J."/>
            <person name="Rogers J."/>
            <person name="Rogov P."/>
            <person name="Rutman M."/>
            <person name="Schupbach R."/>
            <person name="Seaman C."/>
            <person name="Settipalli S."/>
            <person name="Sharpe T."/>
            <person name="Sheridan J."/>
            <person name="Sherpa N."/>
            <person name="Shi J."/>
            <person name="Smirnov S."/>
            <person name="Smith C."/>
            <person name="Sougnez C."/>
            <person name="Spencer B."/>
            <person name="Stalker J."/>
            <person name="Stange-thomann N."/>
            <person name="Stavropoulos S."/>
            <person name="Stetson K."/>
            <person name="Stone C."/>
            <person name="Stone S."/>
            <person name="Stubbs M."/>
            <person name="Talamas J."/>
            <person name="Tchuinga P."/>
            <person name="Tenzing P."/>
            <person name="Tesfaye S."/>
            <person name="Theodore J."/>
            <person name="Thoulutsang Y."/>
            <person name="Topham K."/>
            <person name="Towey S."/>
            <person name="Tsamla T."/>
            <person name="Tsomo N."/>
            <person name="Vallee D."/>
            <person name="Vassiliev H."/>
            <person name="Venkataraman V."/>
            <person name="Vinson J."/>
            <person name="Vo A."/>
            <person name="Wade C."/>
            <person name="Wang S."/>
            <person name="Wangchuk T."/>
            <person name="Wangdi T."/>
            <person name="Whittaker C."/>
            <person name="Wilkinson J."/>
            <person name="Wu Y."/>
            <person name="Wyman D."/>
            <person name="Yadav S."/>
            <person name="Yang S."/>
            <person name="Yang X."/>
            <person name="Yeager S."/>
            <person name="Yee E."/>
            <person name="Young G."/>
            <person name="Zainoun J."/>
            <person name="Zembeck L."/>
            <person name="Zimmer A."/>
            <person name="Zody M."/>
            <person name="Lander E."/>
        </authorList>
    </citation>
    <scope>NUCLEOTIDE SEQUENCE [LARGE SCALE GENOMIC DNA]</scope>
</reference>
<evidence type="ECO:0000313" key="2">
    <source>
        <dbReference type="Proteomes" id="UP000007875"/>
    </source>
</evidence>
<dbReference type="Ensembl" id="ENSCSAVT00000002666.1">
    <property type="protein sequence ID" value="ENSCSAVP00000002625.1"/>
    <property type="gene ID" value="ENSCSAVG00000001556.1"/>
</dbReference>
<dbReference type="Proteomes" id="UP000007875">
    <property type="component" value="Unassembled WGS sequence"/>
</dbReference>
<dbReference type="InterPro" id="IPR032675">
    <property type="entry name" value="LRR_dom_sf"/>
</dbReference>
<proteinExistence type="predicted"/>
<dbReference type="AlphaFoldDB" id="H2YBC7"/>
<dbReference type="GeneTree" id="ENSGT01040000241802"/>